<protein>
    <submittedName>
        <fullName evidence="3">Uncharacterized protein</fullName>
    </submittedName>
</protein>
<evidence type="ECO:0000256" key="2">
    <source>
        <dbReference type="ARBA" id="ARBA00022737"/>
    </source>
</evidence>
<name>A0AA86QVM7_9EUKA</name>
<dbReference type="EMBL" id="CAXDID020000166">
    <property type="protein sequence ID" value="CAL6045885.1"/>
    <property type="molecule type" value="Genomic_DNA"/>
</dbReference>
<reference evidence="3" key="1">
    <citation type="submission" date="2023-06" db="EMBL/GenBank/DDBJ databases">
        <authorList>
            <person name="Kurt Z."/>
        </authorList>
    </citation>
    <scope>NUCLEOTIDE SEQUENCE</scope>
</reference>
<reference evidence="4 5" key="2">
    <citation type="submission" date="2024-07" db="EMBL/GenBank/DDBJ databases">
        <authorList>
            <person name="Akdeniz Z."/>
        </authorList>
    </citation>
    <scope>NUCLEOTIDE SEQUENCE [LARGE SCALE GENOMIC DNA]</scope>
</reference>
<proteinExistence type="predicted"/>
<keyword evidence="2" id="KW-0677">Repeat</keyword>
<dbReference type="InterPro" id="IPR001611">
    <property type="entry name" value="Leu-rich_rpt"/>
</dbReference>
<dbReference type="InterPro" id="IPR032675">
    <property type="entry name" value="LRR_dom_sf"/>
</dbReference>
<comment type="caution">
    <text evidence="3">The sequence shown here is derived from an EMBL/GenBank/DDBJ whole genome shotgun (WGS) entry which is preliminary data.</text>
</comment>
<evidence type="ECO:0000256" key="1">
    <source>
        <dbReference type="ARBA" id="ARBA00022614"/>
    </source>
</evidence>
<evidence type="ECO:0000313" key="5">
    <source>
        <dbReference type="Proteomes" id="UP001642409"/>
    </source>
</evidence>
<organism evidence="3">
    <name type="scientific">Hexamita inflata</name>
    <dbReference type="NCBI Taxonomy" id="28002"/>
    <lineage>
        <taxon>Eukaryota</taxon>
        <taxon>Metamonada</taxon>
        <taxon>Diplomonadida</taxon>
        <taxon>Hexamitidae</taxon>
        <taxon>Hexamitinae</taxon>
        <taxon>Hexamita</taxon>
    </lineage>
</organism>
<dbReference type="Gene3D" id="3.80.10.10">
    <property type="entry name" value="Ribonuclease Inhibitor"/>
    <property type="match status" value="1"/>
</dbReference>
<dbReference type="EMBL" id="CATOUU010000905">
    <property type="protein sequence ID" value="CAI9958355.1"/>
    <property type="molecule type" value="Genomic_DNA"/>
</dbReference>
<gene>
    <name evidence="4" type="ORF">HINF_LOCUS41461</name>
    <name evidence="3" type="ORF">HINF_LOCUS46000</name>
</gene>
<dbReference type="SUPFAM" id="SSF52058">
    <property type="entry name" value="L domain-like"/>
    <property type="match status" value="1"/>
</dbReference>
<keyword evidence="5" id="KW-1185">Reference proteome</keyword>
<dbReference type="Pfam" id="PF12799">
    <property type="entry name" value="LRR_4"/>
    <property type="match status" value="1"/>
</dbReference>
<dbReference type="PROSITE" id="PS51450">
    <property type="entry name" value="LRR"/>
    <property type="match status" value="2"/>
</dbReference>
<sequence length="261" mass="30436">MELTHRINNQKRQLSRYRTHVHGNQLQISNDNYLTNINILDIFALKQLTLLQCSKLEFGHFSSNIEDLRIYRCVLPRIHNLHFNMCYLTRLEVIDCQITDISYISGLKQLKSLSLFNNQIVSLYPLQQLLNLRILEINNNRILDVTPLTGLNLEELQIQRNFIQNISVLQNQENFSKFNVQQQVLPTPAQINEFRTILSVQVLNDCRTNMQQCCSDLRNKLSRTKTDLISALNKSIKRQYYQNSAILELLQIFIGSGNGDQ</sequence>
<evidence type="ECO:0000313" key="3">
    <source>
        <dbReference type="EMBL" id="CAI9958355.1"/>
    </source>
</evidence>
<dbReference type="Proteomes" id="UP001642409">
    <property type="component" value="Unassembled WGS sequence"/>
</dbReference>
<dbReference type="AlphaFoldDB" id="A0AA86QVM7"/>
<keyword evidence="1" id="KW-0433">Leucine-rich repeat</keyword>
<dbReference type="InterPro" id="IPR025875">
    <property type="entry name" value="Leu-rich_rpt_4"/>
</dbReference>
<accession>A0AA86QVM7</accession>
<evidence type="ECO:0000313" key="4">
    <source>
        <dbReference type="EMBL" id="CAL6045885.1"/>
    </source>
</evidence>